<evidence type="ECO:0000256" key="2">
    <source>
        <dbReference type="ARBA" id="ARBA00006357"/>
    </source>
</evidence>
<dbReference type="InterPro" id="IPR013520">
    <property type="entry name" value="Ribonucl_H"/>
</dbReference>
<keyword evidence="5" id="KW-0269">Exonuclease</keyword>
<evidence type="ECO:0000256" key="6">
    <source>
        <dbReference type="ARBA" id="ARBA00023242"/>
    </source>
</evidence>
<dbReference type="SMART" id="SM00479">
    <property type="entry name" value="EXOIII"/>
    <property type="match status" value="1"/>
</dbReference>
<evidence type="ECO:0000256" key="7">
    <source>
        <dbReference type="SAM" id="MobiDB-lite"/>
    </source>
</evidence>
<evidence type="ECO:0000256" key="5">
    <source>
        <dbReference type="ARBA" id="ARBA00022839"/>
    </source>
</evidence>
<dbReference type="InterPro" id="IPR034922">
    <property type="entry name" value="REX1-like_exo"/>
</dbReference>
<dbReference type="Proteomes" id="UP000186922">
    <property type="component" value="Unassembled WGS sequence"/>
</dbReference>
<organism evidence="9 10">
    <name type="scientific">Ramazzottius varieornatus</name>
    <name type="common">Water bear</name>
    <name type="synonym">Tardigrade</name>
    <dbReference type="NCBI Taxonomy" id="947166"/>
    <lineage>
        <taxon>Eukaryota</taxon>
        <taxon>Metazoa</taxon>
        <taxon>Ecdysozoa</taxon>
        <taxon>Tardigrada</taxon>
        <taxon>Eutardigrada</taxon>
        <taxon>Parachela</taxon>
        <taxon>Hypsibioidea</taxon>
        <taxon>Ramazzottiidae</taxon>
        <taxon>Ramazzottius</taxon>
    </lineage>
</organism>
<feature type="region of interest" description="Disordered" evidence="7">
    <location>
        <begin position="406"/>
        <end position="435"/>
    </location>
</feature>
<comment type="caution">
    <text evidence="9">The sequence shown here is derived from an EMBL/GenBank/DDBJ whole genome shotgun (WGS) entry which is preliminary data.</text>
</comment>
<dbReference type="STRING" id="947166.A0A1D1UMZ8"/>
<dbReference type="FunFam" id="3.30.420.10:FF:000031">
    <property type="entry name" value="RNA exonuclease 1"/>
    <property type="match status" value="1"/>
</dbReference>
<dbReference type="GO" id="GO:0005634">
    <property type="term" value="C:nucleus"/>
    <property type="evidence" value="ECO:0007669"/>
    <property type="project" value="UniProtKB-SubCell"/>
</dbReference>
<keyword evidence="4" id="KW-0378">Hydrolase</keyword>
<dbReference type="InterPro" id="IPR031736">
    <property type="entry name" value="REXO1-like_dom"/>
</dbReference>
<keyword evidence="6" id="KW-0539">Nucleus</keyword>
<dbReference type="OrthoDB" id="206335at2759"/>
<evidence type="ECO:0000313" key="9">
    <source>
        <dbReference type="EMBL" id="GAU89785.1"/>
    </source>
</evidence>
<feature type="region of interest" description="Disordered" evidence="7">
    <location>
        <begin position="13"/>
        <end position="35"/>
    </location>
</feature>
<dbReference type="SUPFAM" id="SSF53098">
    <property type="entry name" value="Ribonuclease H-like"/>
    <property type="match status" value="1"/>
</dbReference>
<feature type="compositionally biased region" description="Basic and acidic residues" evidence="7">
    <location>
        <begin position="415"/>
        <end position="428"/>
    </location>
</feature>
<dbReference type="Pfam" id="PF15870">
    <property type="entry name" value="EloA-BP1"/>
    <property type="match status" value="1"/>
</dbReference>
<evidence type="ECO:0000256" key="4">
    <source>
        <dbReference type="ARBA" id="ARBA00022801"/>
    </source>
</evidence>
<evidence type="ECO:0000313" key="10">
    <source>
        <dbReference type="Proteomes" id="UP000186922"/>
    </source>
</evidence>
<feature type="compositionally biased region" description="Polar residues" evidence="7">
    <location>
        <begin position="19"/>
        <end position="28"/>
    </location>
</feature>
<dbReference type="PANTHER" id="PTHR12801:SF115">
    <property type="entry name" value="FI18136P1-RELATED"/>
    <property type="match status" value="1"/>
</dbReference>
<feature type="region of interest" description="Disordered" evidence="7">
    <location>
        <begin position="140"/>
        <end position="161"/>
    </location>
</feature>
<feature type="region of interest" description="Disordered" evidence="7">
    <location>
        <begin position="285"/>
        <end position="327"/>
    </location>
</feature>
<dbReference type="Gene3D" id="3.30.420.10">
    <property type="entry name" value="Ribonuclease H-like superfamily/Ribonuclease H"/>
    <property type="match status" value="1"/>
</dbReference>
<protein>
    <recommendedName>
        <fullName evidence="8">Exonuclease domain-containing protein</fullName>
    </recommendedName>
</protein>
<dbReference type="GO" id="GO:0004527">
    <property type="term" value="F:exonuclease activity"/>
    <property type="evidence" value="ECO:0007669"/>
    <property type="project" value="UniProtKB-KW"/>
</dbReference>
<proteinExistence type="inferred from homology"/>
<dbReference type="PANTHER" id="PTHR12801">
    <property type="entry name" value="RNA EXONUCLEASE REXO1 / RECO3 FAMILY MEMBER-RELATED"/>
    <property type="match status" value="1"/>
</dbReference>
<dbReference type="AlphaFoldDB" id="A0A1D1UMZ8"/>
<evidence type="ECO:0000256" key="1">
    <source>
        <dbReference type="ARBA" id="ARBA00004123"/>
    </source>
</evidence>
<dbReference type="EMBL" id="BDGG01000001">
    <property type="protein sequence ID" value="GAU89785.1"/>
    <property type="molecule type" value="Genomic_DNA"/>
</dbReference>
<dbReference type="InterPro" id="IPR012337">
    <property type="entry name" value="RNaseH-like_sf"/>
</dbReference>
<comment type="similarity">
    <text evidence="2">Belongs to the REXO1/REXO3 family.</text>
</comment>
<keyword evidence="3" id="KW-0540">Nuclease</keyword>
<gene>
    <name evidence="9" type="primary">RvY_02296-1</name>
    <name evidence="9" type="synonym">RvY_02296.1</name>
    <name evidence="9" type="ORF">RvY_02296</name>
</gene>
<feature type="region of interest" description="Disordered" evidence="7">
    <location>
        <begin position="560"/>
        <end position="581"/>
    </location>
</feature>
<feature type="domain" description="Exonuclease" evidence="8">
    <location>
        <begin position="770"/>
        <end position="938"/>
    </location>
</feature>
<dbReference type="InterPro" id="IPR036397">
    <property type="entry name" value="RNaseH_sf"/>
</dbReference>
<reference evidence="9 10" key="1">
    <citation type="journal article" date="2016" name="Nat. Commun.">
        <title>Extremotolerant tardigrade genome and improved radiotolerance of human cultured cells by tardigrade-unique protein.</title>
        <authorList>
            <person name="Hashimoto T."/>
            <person name="Horikawa D.D."/>
            <person name="Saito Y."/>
            <person name="Kuwahara H."/>
            <person name="Kozuka-Hata H."/>
            <person name="Shin-I T."/>
            <person name="Minakuchi Y."/>
            <person name="Ohishi K."/>
            <person name="Motoyama A."/>
            <person name="Aizu T."/>
            <person name="Enomoto A."/>
            <person name="Kondo K."/>
            <person name="Tanaka S."/>
            <person name="Hara Y."/>
            <person name="Koshikawa S."/>
            <person name="Sagara H."/>
            <person name="Miura T."/>
            <person name="Yokobori S."/>
            <person name="Miyagawa K."/>
            <person name="Suzuki Y."/>
            <person name="Kubo T."/>
            <person name="Oyama M."/>
            <person name="Kohara Y."/>
            <person name="Fujiyama A."/>
            <person name="Arakawa K."/>
            <person name="Katayama T."/>
            <person name="Toyoda A."/>
            <person name="Kunieda T."/>
        </authorList>
    </citation>
    <scope>NUCLEOTIDE SEQUENCE [LARGE SCALE GENOMIC DNA]</scope>
    <source>
        <strain evidence="9 10">YOKOZUNA-1</strain>
    </source>
</reference>
<dbReference type="InterPro" id="IPR047021">
    <property type="entry name" value="REXO1/3/4-like"/>
</dbReference>
<feature type="compositionally biased region" description="Basic and acidic residues" evidence="7">
    <location>
        <begin position="313"/>
        <end position="327"/>
    </location>
</feature>
<dbReference type="CDD" id="cd06145">
    <property type="entry name" value="REX1_like"/>
    <property type="match status" value="1"/>
</dbReference>
<comment type="subcellular location">
    <subcellularLocation>
        <location evidence="1">Nucleus</location>
    </subcellularLocation>
</comment>
<feature type="compositionally biased region" description="Polar residues" evidence="7">
    <location>
        <begin position="152"/>
        <end position="161"/>
    </location>
</feature>
<dbReference type="GO" id="GO:0003676">
    <property type="term" value="F:nucleic acid binding"/>
    <property type="evidence" value="ECO:0007669"/>
    <property type="project" value="InterPro"/>
</dbReference>
<dbReference type="GO" id="GO:0010629">
    <property type="term" value="P:negative regulation of gene expression"/>
    <property type="evidence" value="ECO:0007669"/>
    <property type="project" value="UniProtKB-ARBA"/>
</dbReference>
<evidence type="ECO:0000256" key="3">
    <source>
        <dbReference type="ARBA" id="ARBA00022722"/>
    </source>
</evidence>
<feature type="compositionally biased region" description="Low complexity" evidence="7">
    <location>
        <begin position="204"/>
        <end position="229"/>
    </location>
</feature>
<accession>A0A1D1UMZ8</accession>
<feature type="region of interest" description="Disordered" evidence="7">
    <location>
        <begin position="198"/>
        <end position="229"/>
    </location>
</feature>
<keyword evidence="10" id="KW-1185">Reference proteome</keyword>
<evidence type="ECO:0000259" key="8">
    <source>
        <dbReference type="SMART" id="SM00479"/>
    </source>
</evidence>
<sequence length="939" mass="102835">MFSGAGLFSQLSCPYGKNPSRSSGSAPSGTIGCGRPHCKYNHADETFEEEVADTTPNFPIAERSKEEIIPTFPSHDISQNHSISGHHEVELGERTESSSSSPVPEGISEVDLIPSGGSLPLFPNLEDSIRAIEQNGLLGRYSTPGENGEKPSYSNAPLTSADHNPYSSYLEELSSSSISNDMEYDPVSNWRVPFTSTGIQPVETPSEPTSSSLPSYSPSPNTTPSTNLQNNLLNNDVPVPLGRKSIASTGVSKATSFPHTQRRPGMNGLSQGMQASVNQPKRKFGLPEQAVGSSPVTKRARFAGRAPAESPVEAEKKPVKDVKPKKKADIDEAEVMKHLFGEDDDEDDDDIVELPVEMPAKPRGFPKDDQKLLEVLQAKTSAATAVPLSRPSSTPVNNRPNLVQRKKIATPQEQLETRRKAALEEQKKKTASASSSLNATGASVSAAAIASTAETVDKGAKRMAHQPKANGASQALPRIALVPSCKISTAFRQQVLERFLEHFVQITRNPTEAAQRSVQLEADIAKISFHIQTYRNKVTGELVKLKNAVDGKVSPYSALIPSDVTSSPSVPPSATPNKQEQKPALVFPKAGVSPQQQKQNFSALPVKPPQRAASADPHYMSDQDFYVAMKKHVLTEDDLVINGYPLIQSKKQDGENSRDGLQLYIAMSGKITPDRITQTKRSCCRCGREFTVDFEGNYAREEECLYHWGKAFSRRIAGEGVTARRNCCSDDSSSRGCCVAKCHVADTIPSLSGFVATAGVKPKKPEDRCKIYAIDCEMIYTVGGMELARVTIVDRHLHCIYETLVRPKQRIVDCNTRFSGLKIEMFSKETQGNAKNTIKTIEEVHKDLVGGIINEETILMGHSLESDLLSMKLIHRNIIDTSVVFPHRQGPPYKRALRNLMREYLSKIIQEDASGHDSREDAAACMELMIYKIRSDVRR</sequence>
<name>A0A1D1UMZ8_RAMVA</name>